<gene>
    <name evidence="1" type="ORF">Q2T42_05720</name>
</gene>
<dbReference type="RefSeq" id="WP_017289498.1">
    <property type="nucleotide sequence ID" value="NZ_CP130144.1"/>
</dbReference>
<reference evidence="1" key="2">
    <citation type="submission" date="2023-07" db="EMBL/GenBank/DDBJ databases">
        <authorList>
            <person name="Bai X.-H."/>
            <person name="Wang H.-H."/>
            <person name="Wang J."/>
            <person name="Ma M.-Y."/>
            <person name="Hu H.-H."/>
            <person name="Song Z.-L."/>
            <person name="Ma H.-G."/>
            <person name="Fan Y."/>
            <person name="Du C.-Y."/>
            <person name="Xu J.-C."/>
        </authorList>
    </citation>
    <scope>NUCLEOTIDE SEQUENCE</scope>
    <source>
        <strain evidence="1">CZ1</strain>
    </source>
</reference>
<dbReference type="AlphaFoldDB" id="A0AA97AQ43"/>
<accession>A0AA97AQ43</accession>
<proteinExistence type="predicted"/>
<organism evidence="1">
    <name type="scientific">Leptolyngbya boryana CZ1</name>
    <dbReference type="NCBI Taxonomy" id="3060204"/>
    <lineage>
        <taxon>Bacteria</taxon>
        <taxon>Bacillati</taxon>
        <taxon>Cyanobacteriota</taxon>
        <taxon>Cyanophyceae</taxon>
        <taxon>Leptolyngbyales</taxon>
        <taxon>Leptolyngbyaceae</taxon>
        <taxon>Leptolyngbya group</taxon>
        <taxon>Leptolyngbya</taxon>
    </lineage>
</organism>
<protein>
    <submittedName>
        <fullName evidence="1">Uncharacterized protein</fullName>
    </submittedName>
</protein>
<dbReference type="EMBL" id="CP130144">
    <property type="protein sequence ID" value="WNZ47333.1"/>
    <property type="molecule type" value="Genomic_DNA"/>
</dbReference>
<sequence length="68" mass="7863">MEETLISERSRYSSRFYPNIAKFLQMLERDAGVEFLAGKETAVAVIATPFRPFRLQRSVNLIKNWGLV</sequence>
<evidence type="ECO:0000313" key="1">
    <source>
        <dbReference type="EMBL" id="WNZ47333.1"/>
    </source>
</evidence>
<name>A0AA97AQ43_LEPBY</name>
<reference evidence="1" key="1">
    <citation type="journal article" date="2023" name="Plants (Basel)">
        <title>Genomic Analysis of Leptolyngbya boryana CZ1 Reveals Efficient Carbon Fixation Modules.</title>
        <authorList>
            <person name="Bai X."/>
            <person name="Wang H."/>
            <person name="Cheng W."/>
            <person name="Wang J."/>
            <person name="Ma M."/>
            <person name="Hu H."/>
            <person name="Song Z."/>
            <person name="Ma H."/>
            <person name="Fan Y."/>
            <person name="Du C."/>
            <person name="Xu J."/>
        </authorList>
    </citation>
    <scope>NUCLEOTIDE SEQUENCE</scope>
    <source>
        <strain evidence="1">CZ1</strain>
    </source>
</reference>